<dbReference type="PROSITE" id="PS51085">
    <property type="entry name" value="2FE2S_FER_2"/>
    <property type="match status" value="1"/>
</dbReference>
<feature type="transmembrane region" description="Helical" evidence="7">
    <location>
        <begin position="116"/>
        <end position="136"/>
    </location>
</feature>
<dbReference type="PRINTS" id="PR00409">
    <property type="entry name" value="PHDIOXRDTASE"/>
</dbReference>
<keyword evidence="5" id="KW-0408">Iron</keyword>
<keyword evidence="6" id="KW-0411">Iron-sulfur</keyword>
<accession>A0A8J2YW41</accession>
<dbReference type="GO" id="GO:0016491">
    <property type="term" value="F:oxidoreductase activity"/>
    <property type="evidence" value="ECO:0007669"/>
    <property type="project" value="UniProtKB-KW"/>
</dbReference>
<dbReference type="AlphaFoldDB" id="A0A8J2YW41"/>
<dbReference type="InterPro" id="IPR017938">
    <property type="entry name" value="Riboflavin_synthase-like_b-brl"/>
</dbReference>
<gene>
    <name evidence="10" type="ORF">GCM10011611_40430</name>
</gene>
<dbReference type="Proteomes" id="UP000646365">
    <property type="component" value="Unassembled WGS sequence"/>
</dbReference>
<dbReference type="InterPro" id="IPR012675">
    <property type="entry name" value="Beta-grasp_dom_sf"/>
</dbReference>
<evidence type="ECO:0000256" key="6">
    <source>
        <dbReference type="ARBA" id="ARBA00023014"/>
    </source>
</evidence>
<evidence type="ECO:0000256" key="1">
    <source>
        <dbReference type="ARBA" id="ARBA00022630"/>
    </source>
</evidence>
<dbReference type="InterPro" id="IPR006058">
    <property type="entry name" value="2Fe2S_fd_BS"/>
</dbReference>
<dbReference type="CDD" id="cd06185">
    <property type="entry name" value="PDR_like"/>
    <property type="match status" value="1"/>
</dbReference>
<feature type="domain" description="FAD-binding FR-type" evidence="9">
    <location>
        <begin position="8"/>
        <end position="110"/>
    </location>
</feature>
<keyword evidence="2" id="KW-0001">2Fe-2S</keyword>
<evidence type="ECO:0000313" key="10">
    <source>
        <dbReference type="EMBL" id="GGF30235.1"/>
    </source>
</evidence>
<dbReference type="GO" id="GO:0051537">
    <property type="term" value="F:2 iron, 2 sulfur cluster binding"/>
    <property type="evidence" value="ECO:0007669"/>
    <property type="project" value="UniProtKB-KW"/>
</dbReference>
<dbReference type="PANTHER" id="PTHR47354:SF1">
    <property type="entry name" value="CARNITINE MONOOXYGENASE REDUCTASE SUBUNIT"/>
    <property type="match status" value="1"/>
</dbReference>
<feature type="domain" description="2Fe-2S ferredoxin-type" evidence="8">
    <location>
        <begin position="241"/>
        <end position="323"/>
    </location>
</feature>
<dbReference type="InterPro" id="IPR008333">
    <property type="entry name" value="Cbr1-like_FAD-bd_dom"/>
</dbReference>
<dbReference type="InterPro" id="IPR017927">
    <property type="entry name" value="FAD-bd_FR_type"/>
</dbReference>
<dbReference type="Gene3D" id="3.40.50.80">
    <property type="entry name" value="Nucleotide-binding domain of ferredoxin-NADP reductase (FNR) module"/>
    <property type="match status" value="1"/>
</dbReference>
<keyword evidence="7" id="KW-0812">Transmembrane</keyword>
<keyword evidence="4" id="KW-0560">Oxidoreductase</keyword>
<name>A0A8J2YW41_9PROT</name>
<keyword evidence="7" id="KW-1133">Transmembrane helix</keyword>
<dbReference type="PANTHER" id="PTHR47354">
    <property type="entry name" value="NADH OXIDOREDUCTASE HCR"/>
    <property type="match status" value="1"/>
</dbReference>
<dbReference type="Gene3D" id="2.40.30.10">
    <property type="entry name" value="Translation factors"/>
    <property type="match status" value="1"/>
</dbReference>
<comment type="caution">
    <text evidence="10">The sequence shown here is derived from an EMBL/GenBank/DDBJ whole genome shotgun (WGS) entry which is preliminary data.</text>
</comment>
<dbReference type="SUPFAM" id="SSF63380">
    <property type="entry name" value="Riboflavin synthase domain-like"/>
    <property type="match status" value="1"/>
</dbReference>
<evidence type="ECO:0000259" key="8">
    <source>
        <dbReference type="PROSITE" id="PS51085"/>
    </source>
</evidence>
<dbReference type="InterPro" id="IPR001041">
    <property type="entry name" value="2Fe-2S_ferredoxin-type"/>
</dbReference>
<dbReference type="InterPro" id="IPR036010">
    <property type="entry name" value="2Fe-2S_ferredoxin-like_sf"/>
</dbReference>
<evidence type="ECO:0000313" key="11">
    <source>
        <dbReference type="Proteomes" id="UP000646365"/>
    </source>
</evidence>
<dbReference type="SUPFAM" id="SSF52343">
    <property type="entry name" value="Ferredoxin reductase-like, C-terminal NADP-linked domain"/>
    <property type="match status" value="1"/>
</dbReference>
<dbReference type="CDD" id="cd00207">
    <property type="entry name" value="fer2"/>
    <property type="match status" value="1"/>
</dbReference>
<sequence length="323" mass="35270">MEEELGGRVRHTLRVARAEPVADGIHLFELRAPDGGPLPAFTPGAHLNVRVPNGHFRNYSICNDANERDRYVIAVKRESGGRGGSISLIDKMRPGDLIDAGEPDNLFELDLTAPSYLFVAGGIGITPILSMIRFLIATTDKPFELYYLTRSAEGTAFLAEARAMAGPGRTITIHHDNGDPANAFDLWPAFEEPSKAHIYCCGPRPLMDAVRDMTGHWPMHAVHFEDFGSDLVRPRADDEPFTVELAQSGRSFEVPVGSTILEILREHGVDAPSSCESGTCGTCRTALVGGDVDHRDLVLEDHERGSAIMICISRGRGTIEIDR</sequence>
<dbReference type="Pfam" id="PF00175">
    <property type="entry name" value="NAD_binding_1"/>
    <property type="match status" value="1"/>
</dbReference>
<reference evidence="10" key="2">
    <citation type="submission" date="2020-09" db="EMBL/GenBank/DDBJ databases">
        <authorList>
            <person name="Sun Q."/>
            <person name="Zhou Y."/>
        </authorList>
    </citation>
    <scope>NUCLEOTIDE SEQUENCE</scope>
    <source>
        <strain evidence="10">CGMCC 1.15725</strain>
    </source>
</reference>
<dbReference type="RefSeq" id="WP_189049082.1">
    <property type="nucleotide sequence ID" value="NZ_BMJQ01000010.1"/>
</dbReference>
<keyword evidence="11" id="KW-1185">Reference proteome</keyword>
<dbReference type="Pfam" id="PF00111">
    <property type="entry name" value="Fer2"/>
    <property type="match status" value="1"/>
</dbReference>
<organism evidence="10 11">
    <name type="scientific">Aliidongia dinghuensis</name>
    <dbReference type="NCBI Taxonomy" id="1867774"/>
    <lineage>
        <taxon>Bacteria</taxon>
        <taxon>Pseudomonadati</taxon>
        <taxon>Pseudomonadota</taxon>
        <taxon>Alphaproteobacteria</taxon>
        <taxon>Rhodospirillales</taxon>
        <taxon>Dongiaceae</taxon>
        <taxon>Aliidongia</taxon>
    </lineage>
</organism>
<evidence type="ECO:0000256" key="7">
    <source>
        <dbReference type="SAM" id="Phobius"/>
    </source>
</evidence>
<evidence type="ECO:0000259" key="9">
    <source>
        <dbReference type="PROSITE" id="PS51384"/>
    </source>
</evidence>
<dbReference type="EMBL" id="BMJQ01000010">
    <property type="protein sequence ID" value="GGF30235.1"/>
    <property type="molecule type" value="Genomic_DNA"/>
</dbReference>
<dbReference type="InterPro" id="IPR050415">
    <property type="entry name" value="MRET"/>
</dbReference>
<dbReference type="InterPro" id="IPR001433">
    <property type="entry name" value="OxRdtase_FAD/NAD-bd"/>
</dbReference>
<dbReference type="InterPro" id="IPR039261">
    <property type="entry name" value="FNR_nucleotide-bd"/>
</dbReference>
<dbReference type="SUPFAM" id="SSF54292">
    <property type="entry name" value="2Fe-2S ferredoxin-like"/>
    <property type="match status" value="1"/>
</dbReference>
<dbReference type="Pfam" id="PF00970">
    <property type="entry name" value="FAD_binding_6"/>
    <property type="match status" value="1"/>
</dbReference>
<keyword evidence="7" id="KW-0472">Membrane</keyword>
<evidence type="ECO:0000256" key="3">
    <source>
        <dbReference type="ARBA" id="ARBA00022723"/>
    </source>
</evidence>
<dbReference type="PROSITE" id="PS51384">
    <property type="entry name" value="FAD_FR"/>
    <property type="match status" value="1"/>
</dbReference>
<protein>
    <submittedName>
        <fullName evidence="10">Iron-sulfur protein</fullName>
    </submittedName>
</protein>
<dbReference type="Gene3D" id="3.10.20.30">
    <property type="match status" value="1"/>
</dbReference>
<keyword evidence="1" id="KW-0285">Flavoprotein</keyword>
<proteinExistence type="predicted"/>
<evidence type="ECO:0000256" key="4">
    <source>
        <dbReference type="ARBA" id="ARBA00023002"/>
    </source>
</evidence>
<evidence type="ECO:0000256" key="2">
    <source>
        <dbReference type="ARBA" id="ARBA00022714"/>
    </source>
</evidence>
<dbReference type="GO" id="GO:0046872">
    <property type="term" value="F:metal ion binding"/>
    <property type="evidence" value="ECO:0007669"/>
    <property type="project" value="UniProtKB-KW"/>
</dbReference>
<evidence type="ECO:0000256" key="5">
    <source>
        <dbReference type="ARBA" id="ARBA00023004"/>
    </source>
</evidence>
<dbReference type="PROSITE" id="PS00197">
    <property type="entry name" value="2FE2S_FER_1"/>
    <property type="match status" value="1"/>
</dbReference>
<keyword evidence="3" id="KW-0479">Metal-binding</keyword>
<reference evidence="10" key="1">
    <citation type="journal article" date="2014" name="Int. J. Syst. Evol. Microbiol.">
        <title>Complete genome sequence of Corynebacterium casei LMG S-19264T (=DSM 44701T), isolated from a smear-ripened cheese.</title>
        <authorList>
            <consortium name="US DOE Joint Genome Institute (JGI-PGF)"/>
            <person name="Walter F."/>
            <person name="Albersmeier A."/>
            <person name="Kalinowski J."/>
            <person name="Ruckert C."/>
        </authorList>
    </citation>
    <scope>NUCLEOTIDE SEQUENCE</scope>
    <source>
        <strain evidence="10">CGMCC 1.15725</strain>
    </source>
</reference>